<dbReference type="FunFam" id="3.20.20.100:FF:000004">
    <property type="entry name" value="Oxidoreductase, aldo/keto reductase"/>
    <property type="match status" value="1"/>
</dbReference>
<dbReference type="InterPro" id="IPR050523">
    <property type="entry name" value="AKR_Detox_Biosynth"/>
</dbReference>
<dbReference type="PANTHER" id="PTHR43364">
    <property type="entry name" value="NADH-SPECIFIC METHYLGLYOXAL REDUCTASE-RELATED"/>
    <property type="match status" value="1"/>
</dbReference>
<dbReference type="AlphaFoldDB" id="A0A1M5CSN1"/>
<dbReference type="CDD" id="cd19091">
    <property type="entry name" value="AKR_PsAKR"/>
    <property type="match status" value="1"/>
</dbReference>
<organism evidence="3 4">
    <name type="scientific">Cnuella takakiae</name>
    <dbReference type="NCBI Taxonomy" id="1302690"/>
    <lineage>
        <taxon>Bacteria</taxon>
        <taxon>Pseudomonadati</taxon>
        <taxon>Bacteroidota</taxon>
        <taxon>Chitinophagia</taxon>
        <taxon>Chitinophagales</taxon>
        <taxon>Chitinophagaceae</taxon>
        <taxon>Cnuella</taxon>
    </lineage>
</organism>
<keyword evidence="1" id="KW-0560">Oxidoreductase</keyword>
<reference evidence="3 4" key="1">
    <citation type="submission" date="2016-11" db="EMBL/GenBank/DDBJ databases">
        <authorList>
            <person name="Jaros S."/>
            <person name="Januszkiewicz K."/>
            <person name="Wedrychowicz H."/>
        </authorList>
    </citation>
    <scope>NUCLEOTIDE SEQUENCE [LARGE SCALE GENOMIC DNA]</scope>
    <source>
        <strain evidence="3 4">DSM 26897</strain>
    </source>
</reference>
<dbReference type="GO" id="GO:0016491">
    <property type="term" value="F:oxidoreductase activity"/>
    <property type="evidence" value="ECO:0007669"/>
    <property type="project" value="UniProtKB-KW"/>
</dbReference>
<keyword evidence="4" id="KW-1185">Reference proteome</keyword>
<dbReference type="PANTHER" id="PTHR43364:SF18">
    <property type="entry name" value="OXIDOREDUCTASE"/>
    <property type="match status" value="1"/>
</dbReference>
<feature type="domain" description="NADP-dependent oxidoreductase" evidence="2">
    <location>
        <begin position="34"/>
        <end position="339"/>
    </location>
</feature>
<dbReference type="STRING" id="1302690.BUE76_08495"/>
<protein>
    <submittedName>
        <fullName evidence="3">Predicted oxidoreductase</fullName>
    </submittedName>
</protein>
<dbReference type="GO" id="GO:0005829">
    <property type="term" value="C:cytosol"/>
    <property type="evidence" value="ECO:0007669"/>
    <property type="project" value="UniProtKB-ARBA"/>
</dbReference>
<proteinExistence type="predicted"/>
<accession>A0A1M5CSN1</accession>
<dbReference type="Proteomes" id="UP000184368">
    <property type="component" value="Unassembled WGS sequence"/>
</dbReference>
<gene>
    <name evidence="3" type="ORF">SAMN05444008_109199</name>
</gene>
<dbReference type="InterPro" id="IPR036812">
    <property type="entry name" value="NAD(P)_OxRdtase_dom_sf"/>
</dbReference>
<dbReference type="Gene3D" id="3.20.20.100">
    <property type="entry name" value="NADP-dependent oxidoreductase domain"/>
    <property type="match status" value="1"/>
</dbReference>
<dbReference type="EMBL" id="FQUO01000009">
    <property type="protein sequence ID" value="SHF57754.1"/>
    <property type="molecule type" value="Genomic_DNA"/>
</dbReference>
<dbReference type="Pfam" id="PF00248">
    <property type="entry name" value="Aldo_ket_red"/>
    <property type="match status" value="1"/>
</dbReference>
<evidence type="ECO:0000259" key="2">
    <source>
        <dbReference type="Pfam" id="PF00248"/>
    </source>
</evidence>
<evidence type="ECO:0000313" key="4">
    <source>
        <dbReference type="Proteomes" id="UP000184368"/>
    </source>
</evidence>
<name>A0A1M5CSN1_9BACT</name>
<dbReference type="InterPro" id="IPR023210">
    <property type="entry name" value="NADP_OxRdtase_dom"/>
</dbReference>
<evidence type="ECO:0000313" key="3">
    <source>
        <dbReference type="EMBL" id="SHF57754.1"/>
    </source>
</evidence>
<sequence>MDAIPASIFYIKPTTNKSMEYRFLGGSGLQVPVLSFGTATFGGSGDFFKAWGSQQVEEASRLVNLCMDAGLNFFDTADIYSQGLSEEILGKAIAGKRHDVLISTKGTFPFGSGPNNQGSSRFHLTRQVEGSLKRLGTNYIDVYHMHGFDGNTPVEETLRTLDDLVQSGKIRYIAASNYSGWHLMKSLSVSERYGWSKYIAHQVYYSLLHREYEWELMPLGLDQKVGAIIWSPLSAGMLGGKYRRNQPPPQDSRVAQGGSPIPQAVVNNEHLYNIMDVLDAVAQETEKSVAQVALNWLLQRPTVANIIVGARNEEQLKQNLGTVGWSLSPDQIRRLDQASDIPTSYPYWHQRQNTKLNPLPKFY</sequence>
<dbReference type="SUPFAM" id="SSF51430">
    <property type="entry name" value="NAD(P)-linked oxidoreductase"/>
    <property type="match status" value="1"/>
</dbReference>
<evidence type="ECO:0000256" key="1">
    <source>
        <dbReference type="ARBA" id="ARBA00023002"/>
    </source>
</evidence>